<feature type="transmembrane region" description="Helical" evidence="7">
    <location>
        <begin position="119"/>
        <end position="140"/>
    </location>
</feature>
<dbReference type="InterPro" id="IPR005828">
    <property type="entry name" value="MFS_sugar_transport-like"/>
</dbReference>
<evidence type="ECO:0000256" key="3">
    <source>
        <dbReference type="ARBA" id="ARBA00022692"/>
    </source>
</evidence>
<gene>
    <name evidence="9" type="ORF">TCLT_LOCUS2272</name>
</gene>
<feature type="transmembrane region" description="Helical" evidence="7">
    <location>
        <begin position="503"/>
        <end position="529"/>
    </location>
</feature>
<feature type="domain" description="Major facilitator superfamily (MFS) profile" evidence="8">
    <location>
        <begin position="25"/>
        <end position="563"/>
    </location>
</feature>
<comment type="similarity">
    <text evidence="6">Belongs to the major facilitator superfamily. Sugar transporter (TC 2.A.1.1) family.</text>
</comment>
<dbReference type="Gene3D" id="1.20.1250.20">
    <property type="entry name" value="MFS general substrate transporter like domains"/>
    <property type="match status" value="2"/>
</dbReference>
<dbReference type="InterPro" id="IPR020846">
    <property type="entry name" value="MFS_dom"/>
</dbReference>
<comment type="subcellular location">
    <subcellularLocation>
        <location evidence="1">Membrane</location>
        <topology evidence="1">Multi-pass membrane protein</topology>
    </subcellularLocation>
</comment>
<evidence type="ECO:0000256" key="2">
    <source>
        <dbReference type="ARBA" id="ARBA00022448"/>
    </source>
</evidence>
<evidence type="ECO:0000256" key="1">
    <source>
        <dbReference type="ARBA" id="ARBA00004141"/>
    </source>
</evidence>
<dbReference type="PRINTS" id="PR00171">
    <property type="entry name" value="SUGRTRNSPORT"/>
</dbReference>
<keyword evidence="10" id="KW-1185">Reference proteome</keyword>
<dbReference type="PANTHER" id="PTHR48020">
    <property type="entry name" value="PROTON MYO-INOSITOL COTRANSPORTER"/>
    <property type="match status" value="1"/>
</dbReference>
<reference evidence="11" key="1">
    <citation type="submission" date="2017-02" db="UniProtKB">
        <authorList>
            <consortium name="WormBaseParasite"/>
        </authorList>
    </citation>
    <scope>IDENTIFICATION</scope>
</reference>
<evidence type="ECO:0000313" key="10">
    <source>
        <dbReference type="Proteomes" id="UP000276776"/>
    </source>
</evidence>
<feature type="transmembrane region" description="Helical" evidence="7">
    <location>
        <begin position="342"/>
        <end position="365"/>
    </location>
</feature>
<feature type="transmembrane region" description="Helical" evidence="7">
    <location>
        <begin position="541"/>
        <end position="559"/>
    </location>
</feature>
<dbReference type="SUPFAM" id="SSF103473">
    <property type="entry name" value="MFS general substrate transporter"/>
    <property type="match status" value="1"/>
</dbReference>
<feature type="transmembrane region" description="Helical" evidence="7">
    <location>
        <begin position="62"/>
        <end position="82"/>
    </location>
</feature>
<evidence type="ECO:0000313" key="9">
    <source>
        <dbReference type="EMBL" id="VDM98133.1"/>
    </source>
</evidence>
<dbReference type="OMA" id="PRWLYKM"/>
<protein>
    <submittedName>
        <fullName evidence="11">MFS domain-containing protein</fullName>
    </submittedName>
</protein>
<keyword evidence="3 7" id="KW-0812">Transmembrane</keyword>
<reference evidence="9 10" key="2">
    <citation type="submission" date="2018-11" db="EMBL/GenBank/DDBJ databases">
        <authorList>
            <consortium name="Pathogen Informatics"/>
        </authorList>
    </citation>
    <scope>NUCLEOTIDE SEQUENCE [LARGE SCALE GENOMIC DNA]</scope>
</reference>
<name>A0A0N5CPX1_THECL</name>
<sequence>MNRTSNTCIRQPTTKPKLGIFVYLLAFMAVIGGFLFGYDTGIISSTMLFLVHNKGMRPMSTLWKEMIVSITPGMAAFGSLFAAPATDYFGRKKVILASSIVFILGAISCTLAPEKVTLFIGRLLLGCAIGFASMTVPIYVGEASPVHIRGILLTGFQLMITFGLMASNIIAGGFSYIDPVNTGWRLIFAFAAVPAIIQFIGFLFLPESPRWLYKMDRKEEAHKVLSKIYNGEKNWITYEINENQEALENERKALETIGDSMVIERILKTSHVRKALFIGCSLQAFQQFSGINTIMYYTGTIIQASGIQNPHTAIWISAAISSINFFATFMPMYLIERIGRRLLLFISMAGVILALLAMGAAFVLINHGSAPSLDPTTATVNSSVIHYNYCQALSNCDHCVTEEKCGFCQPDANSTEGLNSCYIVILIKHLKSYCLPYSHEFPDQSLTGPCENRNLTSVTKWEHSFCPSEYTFLPIIVMVFYLAFFSIGYAPMPWVLNAEFYPIWARSTCCGLSTSINWTFNLIISLTFLSLTQAVNKYGAFFIYAGITCFAFVFFFFVVPETKGHNIDEIELLFMSRDNQRQAKMRLKARSDASKNHGTVNLGCSQSDLL</sequence>
<dbReference type="PANTHER" id="PTHR48020:SF12">
    <property type="entry name" value="PROTON MYO-INOSITOL COTRANSPORTER"/>
    <property type="match status" value="1"/>
</dbReference>
<dbReference type="WBParaSite" id="TCLT_0000227101-mRNA-1">
    <property type="protein sequence ID" value="TCLT_0000227101-mRNA-1"/>
    <property type="gene ID" value="TCLT_0000227101"/>
</dbReference>
<accession>A0A0N5CPX1</accession>
<feature type="transmembrane region" description="Helical" evidence="7">
    <location>
        <begin position="152"/>
        <end position="177"/>
    </location>
</feature>
<keyword evidence="4 7" id="KW-1133">Transmembrane helix</keyword>
<dbReference type="Pfam" id="PF00083">
    <property type="entry name" value="Sugar_tr"/>
    <property type="match status" value="2"/>
</dbReference>
<feature type="transmembrane region" description="Helical" evidence="7">
    <location>
        <begin position="275"/>
        <end position="297"/>
    </location>
</feature>
<evidence type="ECO:0000256" key="5">
    <source>
        <dbReference type="ARBA" id="ARBA00023136"/>
    </source>
</evidence>
<feature type="transmembrane region" description="Helical" evidence="7">
    <location>
        <begin position="183"/>
        <end position="205"/>
    </location>
</feature>
<dbReference type="Proteomes" id="UP000276776">
    <property type="component" value="Unassembled WGS sequence"/>
</dbReference>
<feature type="transmembrane region" description="Helical" evidence="7">
    <location>
        <begin position="94"/>
        <end position="113"/>
    </location>
</feature>
<dbReference type="NCBIfam" id="TIGR00879">
    <property type="entry name" value="SP"/>
    <property type="match status" value="1"/>
</dbReference>
<dbReference type="InterPro" id="IPR050814">
    <property type="entry name" value="Myo-inositol_Transporter"/>
</dbReference>
<evidence type="ECO:0000256" key="7">
    <source>
        <dbReference type="SAM" id="Phobius"/>
    </source>
</evidence>
<dbReference type="InterPro" id="IPR036259">
    <property type="entry name" value="MFS_trans_sf"/>
</dbReference>
<evidence type="ECO:0000256" key="4">
    <source>
        <dbReference type="ARBA" id="ARBA00022989"/>
    </source>
</evidence>
<keyword evidence="5 7" id="KW-0472">Membrane</keyword>
<dbReference type="AlphaFoldDB" id="A0A0N5CPX1"/>
<evidence type="ECO:0000313" key="11">
    <source>
        <dbReference type="WBParaSite" id="TCLT_0000227101-mRNA-1"/>
    </source>
</evidence>
<organism evidence="11">
    <name type="scientific">Thelazia callipaeda</name>
    <name type="common">Oriental eyeworm</name>
    <name type="synonym">Parasitic nematode</name>
    <dbReference type="NCBI Taxonomy" id="103827"/>
    <lineage>
        <taxon>Eukaryota</taxon>
        <taxon>Metazoa</taxon>
        <taxon>Ecdysozoa</taxon>
        <taxon>Nematoda</taxon>
        <taxon>Chromadorea</taxon>
        <taxon>Rhabditida</taxon>
        <taxon>Spirurina</taxon>
        <taxon>Spiruromorpha</taxon>
        <taxon>Thelazioidea</taxon>
        <taxon>Thelaziidae</taxon>
        <taxon>Thelazia</taxon>
    </lineage>
</organism>
<evidence type="ECO:0000256" key="6">
    <source>
        <dbReference type="RuleBase" id="RU003346"/>
    </source>
</evidence>
<dbReference type="PROSITE" id="PS50850">
    <property type="entry name" value="MFS"/>
    <property type="match status" value="1"/>
</dbReference>
<dbReference type="EMBL" id="UYYF01000430">
    <property type="protein sequence ID" value="VDM98133.1"/>
    <property type="molecule type" value="Genomic_DNA"/>
</dbReference>
<feature type="transmembrane region" description="Helical" evidence="7">
    <location>
        <begin position="21"/>
        <end position="50"/>
    </location>
</feature>
<feature type="transmembrane region" description="Helical" evidence="7">
    <location>
        <begin position="312"/>
        <end position="335"/>
    </location>
</feature>
<dbReference type="OrthoDB" id="6339427at2759"/>
<dbReference type="InterPro" id="IPR003663">
    <property type="entry name" value="Sugar/inositol_transpt"/>
</dbReference>
<proteinExistence type="inferred from homology"/>
<dbReference type="GO" id="GO:0016324">
    <property type="term" value="C:apical plasma membrane"/>
    <property type="evidence" value="ECO:0007669"/>
    <property type="project" value="TreeGrafter"/>
</dbReference>
<keyword evidence="2 6" id="KW-0813">Transport</keyword>
<evidence type="ECO:0000259" key="8">
    <source>
        <dbReference type="PROSITE" id="PS50850"/>
    </source>
</evidence>
<dbReference type="STRING" id="103827.A0A0N5CPX1"/>
<feature type="transmembrane region" description="Helical" evidence="7">
    <location>
        <begin position="470"/>
        <end position="491"/>
    </location>
</feature>
<dbReference type="GO" id="GO:0005366">
    <property type="term" value="F:myo-inositol:proton symporter activity"/>
    <property type="evidence" value="ECO:0007669"/>
    <property type="project" value="TreeGrafter"/>
</dbReference>